<reference evidence="2 3" key="1">
    <citation type="submission" date="2019-02" db="EMBL/GenBank/DDBJ databases">
        <title>Halieaceae_genomes.</title>
        <authorList>
            <person name="Li S.-H."/>
        </authorList>
    </citation>
    <scope>NUCLEOTIDE SEQUENCE [LARGE SCALE GENOMIC DNA]</scope>
    <source>
        <strain evidence="2 3">JH123</strain>
    </source>
</reference>
<dbReference type="Gene3D" id="2.60.120.10">
    <property type="entry name" value="Jelly Rolls"/>
    <property type="match status" value="1"/>
</dbReference>
<evidence type="ECO:0000313" key="2">
    <source>
        <dbReference type="EMBL" id="UZP73239.1"/>
    </source>
</evidence>
<protein>
    <submittedName>
        <fullName evidence="2">Cupin domain-containing protein</fullName>
    </submittedName>
</protein>
<gene>
    <name evidence="2" type="ORF">E0F26_00145</name>
</gene>
<dbReference type="EMBL" id="CP036501">
    <property type="protein sequence ID" value="UZP73239.1"/>
    <property type="molecule type" value="Genomic_DNA"/>
</dbReference>
<evidence type="ECO:0000259" key="1">
    <source>
        <dbReference type="Pfam" id="PF07883"/>
    </source>
</evidence>
<proteinExistence type="predicted"/>
<dbReference type="Proteomes" id="UP001317963">
    <property type="component" value="Chromosome"/>
</dbReference>
<organism evidence="2 3">
    <name type="scientific">Candidatus Paraluminiphilus aquimaris</name>
    <dbReference type="NCBI Taxonomy" id="2518994"/>
    <lineage>
        <taxon>Bacteria</taxon>
        <taxon>Pseudomonadati</taxon>
        <taxon>Pseudomonadota</taxon>
        <taxon>Gammaproteobacteria</taxon>
        <taxon>Cellvibrionales</taxon>
        <taxon>Halieaceae</taxon>
        <taxon>Candidatus Paraluminiphilus</taxon>
    </lineage>
</organism>
<dbReference type="PANTHER" id="PTHR36156">
    <property type="entry name" value="SLR2101 PROTEIN"/>
    <property type="match status" value="1"/>
</dbReference>
<evidence type="ECO:0000313" key="3">
    <source>
        <dbReference type="Proteomes" id="UP001317963"/>
    </source>
</evidence>
<keyword evidence="3" id="KW-1185">Reference proteome</keyword>
<dbReference type="InterPro" id="IPR011051">
    <property type="entry name" value="RmlC_Cupin_sf"/>
</dbReference>
<dbReference type="PANTHER" id="PTHR36156:SF2">
    <property type="entry name" value="CUPIN TYPE-2 DOMAIN-CONTAINING PROTEIN"/>
    <property type="match status" value="1"/>
</dbReference>
<dbReference type="RefSeq" id="WP_279242019.1">
    <property type="nucleotide sequence ID" value="NZ_CP036501.1"/>
</dbReference>
<sequence length="152" mass="16188">MMSKIVGRRRWVPIIIFGVTLVGLSLKVSAQERKIETEVLAKSITDWRGVLLPAYSEGQPEVTVARITIPKGMALPLHEHPFMTAGVVLQGTIEVRTDSGDTHIAQAGDAVVELINQAHGGANIGEEDAVILAVYAGIEGEPVTVPLSTPDS</sequence>
<dbReference type="InterPro" id="IPR047142">
    <property type="entry name" value="OryJ/VirC-like"/>
</dbReference>
<dbReference type="SUPFAM" id="SSF51182">
    <property type="entry name" value="RmlC-like cupins"/>
    <property type="match status" value="1"/>
</dbReference>
<accession>A0ABY6Q2U5</accession>
<dbReference type="CDD" id="cd02236">
    <property type="entry name" value="cupin_CV2614-like"/>
    <property type="match status" value="1"/>
</dbReference>
<dbReference type="Pfam" id="PF07883">
    <property type="entry name" value="Cupin_2"/>
    <property type="match status" value="1"/>
</dbReference>
<name>A0ABY6Q2U5_9GAMM</name>
<dbReference type="InterPro" id="IPR013096">
    <property type="entry name" value="Cupin_2"/>
</dbReference>
<feature type="domain" description="Cupin type-2" evidence="1">
    <location>
        <begin position="67"/>
        <end position="135"/>
    </location>
</feature>
<dbReference type="InterPro" id="IPR014710">
    <property type="entry name" value="RmlC-like_jellyroll"/>
</dbReference>